<comment type="catalytic activity">
    <reaction evidence="1">
        <text>Endohydrolysis of (1-&gt;4)-beta-D-glucosidic linkages in cellulose, lichenin and cereal beta-D-glucans.</text>
        <dbReference type="EC" id="3.2.1.4"/>
    </reaction>
</comment>
<evidence type="ECO:0000313" key="9">
    <source>
        <dbReference type="EMBL" id="KXF83105.1"/>
    </source>
</evidence>
<organism evidence="9 10">
    <name type="scientific">Enterovibrio coralii</name>
    <dbReference type="NCBI Taxonomy" id="294935"/>
    <lineage>
        <taxon>Bacteria</taxon>
        <taxon>Pseudomonadati</taxon>
        <taxon>Pseudomonadota</taxon>
        <taxon>Gammaproteobacteria</taxon>
        <taxon>Vibrionales</taxon>
        <taxon>Vibrionaceae</taxon>
        <taxon>Enterovibrio</taxon>
    </lineage>
</organism>
<dbReference type="InterPro" id="IPR002037">
    <property type="entry name" value="Glyco_hydro_8"/>
</dbReference>
<keyword evidence="6" id="KW-0326">Glycosidase</keyword>
<feature type="chain" id="PRO_5007465903" description="cellulase" evidence="8">
    <location>
        <begin position="24"/>
        <end position="338"/>
    </location>
</feature>
<dbReference type="InterPro" id="IPR012341">
    <property type="entry name" value="6hp_glycosidase-like_sf"/>
</dbReference>
<dbReference type="SUPFAM" id="SSF48208">
    <property type="entry name" value="Six-hairpin glycosidases"/>
    <property type="match status" value="1"/>
</dbReference>
<dbReference type="Proteomes" id="UP000070529">
    <property type="component" value="Unassembled WGS sequence"/>
</dbReference>
<dbReference type="STRING" id="294935.ATN88_05160"/>
<keyword evidence="8" id="KW-0732">Signal</keyword>
<dbReference type="EMBL" id="LNTY01000006">
    <property type="protein sequence ID" value="KXF83105.1"/>
    <property type="molecule type" value="Genomic_DNA"/>
</dbReference>
<dbReference type="Pfam" id="PF01270">
    <property type="entry name" value="Glyco_hydro_8"/>
    <property type="match status" value="1"/>
</dbReference>
<evidence type="ECO:0000256" key="1">
    <source>
        <dbReference type="ARBA" id="ARBA00000966"/>
    </source>
</evidence>
<accession>A0A135ICF9</accession>
<comment type="caution">
    <text evidence="9">The sequence shown here is derived from an EMBL/GenBank/DDBJ whole genome shotgun (WGS) entry which is preliminary data.</text>
</comment>
<comment type="similarity">
    <text evidence="2">Belongs to the glycosyl hydrolase 8 (cellulase D) family.</text>
</comment>
<evidence type="ECO:0000256" key="3">
    <source>
        <dbReference type="ARBA" id="ARBA00012601"/>
    </source>
</evidence>
<feature type="signal peptide" evidence="8">
    <location>
        <begin position="1"/>
        <end position="23"/>
    </location>
</feature>
<sequence length="338" mass="38898">MEIKFLSSSLLLAITAFPLFANAQCEPKHWMWHTYKKSFVTDEGRVVDTANKRISHSEGQGYGMLLAVHYDDKATFNKLWVWTQNNLQRDVDELFSWKWQPSTPHVPDKNNASDGDILVAWALMRAEKQWRNEGYGRSARNIIRTLQRSHIQRLGGETILLPGAHGFTFKERTVVNPGYWVYPAFDAFSQYDKSWERLSNSGLSILDKNLYGDAKLTPDWLEYSREKWQPADSFAPQFSYSNYRIPLYMVWGEKQHPLNRNYQNWLGRDNVAWVDVISGQKATYQPPPGANAIAQLVELADGTRSMKQGISVSPDGKDYYSDSLVLLSHMAFTERVCK</sequence>
<dbReference type="GO" id="GO:0008810">
    <property type="term" value="F:cellulase activity"/>
    <property type="evidence" value="ECO:0007669"/>
    <property type="project" value="UniProtKB-EC"/>
</dbReference>
<dbReference type="RefSeq" id="WP_067410696.1">
    <property type="nucleotide sequence ID" value="NZ_LNTY01000006.1"/>
</dbReference>
<keyword evidence="5" id="KW-0136">Cellulose degradation</keyword>
<keyword evidence="10" id="KW-1185">Reference proteome</keyword>
<name>A0A135ICF9_9GAMM</name>
<evidence type="ECO:0000256" key="7">
    <source>
        <dbReference type="ARBA" id="ARBA00023326"/>
    </source>
</evidence>
<proteinExistence type="inferred from homology"/>
<gene>
    <name evidence="9" type="ORF">ATN88_05160</name>
</gene>
<dbReference type="InterPro" id="IPR008928">
    <property type="entry name" value="6-hairpin_glycosidase_sf"/>
</dbReference>
<dbReference type="GO" id="GO:0030245">
    <property type="term" value="P:cellulose catabolic process"/>
    <property type="evidence" value="ECO:0007669"/>
    <property type="project" value="UniProtKB-KW"/>
</dbReference>
<dbReference type="EC" id="3.2.1.4" evidence="3"/>
<evidence type="ECO:0000256" key="6">
    <source>
        <dbReference type="ARBA" id="ARBA00023295"/>
    </source>
</evidence>
<keyword evidence="7" id="KW-0119">Carbohydrate metabolism</keyword>
<evidence type="ECO:0000256" key="5">
    <source>
        <dbReference type="ARBA" id="ARBA00023001"/>
    </source>
</evidence>
<keyword evidence="4" id="KW-0378">Hydrolase</keyword>
<keyword evidence="7" id="KW-0624">Polysaccharide degradation</keyword>
<evidence type="ECO:0000256" key="4">
    <source>
        <dbReference type="ARBA" id="ARBA00022801"/>
    </source>
</evidence>
<evidence type="ECO:0000256" key="8">
    <source>
        <dbReference type="SAM" id="SignalP"/>
    </source>
</evidence>
<dbReference type="OrthoDB" id="9766708at2"/>
<dbReference type="Gene3D" id="1.50.10.10">
    <property type="match status" value="1"/>
</dbReference>
<protein>
    <recommendedName>
        <fullName evidence="3">cellulase</fullName>
        <ecNumber evidence="3">3.2.1.4</ecNumber>
    </recommendedName>
</protein>
<evidence type="ECO:0000256" key="2">
    <source>
        <dbReference type="ARBA" id="ARBA00009209"/>
    </source>
</evidence>
<reference evidence="9 10" key="1">
    <citation type="submission" date="2015-11" db="EMBL/GenBank/DDBJ databases">
        <title>Genomic Taxonomy of the Vibrionaceae.</title>
        <authorList>
            <person name="Gomez-Gil B."/>
            <person name="Enciso-Ibarra J."/>
        </authorList>
    </citation>
    <scope>NUCLEOTIDE SEQUENCE [LARGE SCALE GENOMIC DNA]</scope>
    <source>
        <strain evidence="9 10">CAIM 912</strain>
    </source>
</reference>
<evidence type="ECO:0000313" key="10">
    <source>
        <dbReference type="Proteomes" id="UP000070529"/>
    </source>
</evidence>
<dbReference type="PRINTS" id="PR00735">
    <property type="entry name" value="GLHYDRLASE8"/>
</dbReference>
<dbReference type="AlphaFoldDB" id="A0A135ICF9"/>